<dbReference type="HOGENOM" id="CLU_2239690_0_0_1"/>
<proteinExistence type="predicted"/>
<protein>
    <submittedName>
        <fullName evidence="2">Uncharacterized protein</fullName>
    </submittedName>
</protein>
<dbReference type="EMBL" id="CAQQ02022375">
    <property type="status" value="NOT_ANNOTATED_CDS"/>
    <property type="molecule type" value="Genomic_DNA"/>
</dbReference>
<feature type="compositionally biased region" description="Basic and acidic residues" evidence="1">
    <location>
        <begin position="79"/>
        <end position="105"/>
    </location>
</feature>
<sequence>MKWLSGCCTLFATGSYTPFLRSRPTFSFLIDGRKSSTDQIFKIGKSSKSPRVLRKSTTVRIEMNEFGMSDIKESGSQTRLEESSPEIEDRHHSAARDQMEKKRSG</sequence>
<keyword evidence="3" id="KW-1185">Reference proteome</keyword>
<dbReference type="EMBL" id="CAQQ02022376">
    <property type="status" value="NOT_ANNOTATED_CDS"/>
    <property type="molecule type" value="Genomic_DNA"/>
</dbReference>
<evidence type="ECO:0000256" key="1">
    <source>
        <dbReference type="SAM" id="MobiDB-lite"/>
    </source>
</evidence>
<evidence type="ECO:0000313" key="3">
    <source>
        <dbReference type="Proteomes" id="UP000015102"/>
    </source>
</evidence>
<reference evidence="3" key="1">
    <citation type="submission" date="2013-02" db="EMBL/GenBank/DDBJ databases">
        <authorList>
            <person name="Hughes D."/>
        </authorList>
    </citation>
    <scope>NUCLEOTIDE SEQUENCE</scope>
    <source>
        <strain>Durham</strain>
        <strain evidence="3">NC isolate 2 -- Noor lab</strain>
    </source>
</reference>
<evidence type="ECO:0000313" key="2">
    <source>
        <dbReference type="EnsemblMetazoa" id="MESCA004380-PA"/>
    </source>
</evidence>
<accession>T1GLH8</accession>
<name>T1GLH8_MEGSC</name>
<dbReference type="AlphaFoldDB" id="T1GLH8"/>
<reference evidence="2" key="2">
    <citation type="submission" date="2015-06" db="UniProtKB">
        <authorList>
            <consortium name="EnsemblMetazoa"/>
        </authorList>
    </citation>
    <scope>IDENTIFICATION</scope>
</reference>
<organism evidence="2 3">
    <name type="scientific">Megaselia scalaris</name>
    <name type="common">Humpbacked fly</name>
    <name type="synonym">Phora scalaris</name>
    <dbReference type="NCBI Taxonomy" id="36166"/>
    <lineage>
        <taxon>Eukaryota</taxon>
        <taxon>Metazoa</taxon>
        <taxon>Ecdysozoa</taxon>
        <taxon>Arthropoda</taxon>
        <taxon>Hexapoda</taxon>
        <taxon>Insecta</taxon>
        <taxon>Pterygota</taxon>
        <taxon>Neoptera</taxon>
        <taxon>Endopterygota</taxon>
        <taxon>Diptera</taxon>
        <taxon>Brachycera</taxon>
        <taxon>Muscomorpha</taxon>
        <taxon>Platypezoidea</taxon>
        <taxon>Phoridae</taxon>
        <taxon>Megaseliini</taxon>
        <taxon>Megaselia</taxon>
    </lineage>
</organism>
<feature type="region of interest" description="Disordered" evidence="1">
    <location>
        <begin position="65"/>
        <end position="105"/>
    </location>
</feature>
<dbReference type="Proteomes" id="UP000015102">
    <property type="component" value="Unassembled WGS sequence"/>
</dbReference>
<dbReference type="EnsemblMetazoa" id="MESCA004380-RA">
    <property type="protein sequence ID" value="MESCA004380-PA"/>
    <property type="gene ID" value="MESCA004380"/>
</dbReference>